<dbReference type="PROSITE" id="PS50217">
    <property type="entry name" value="BZIP"/>
    <property type="match status" value="1"/>
</dbReference>
<evidence type="ECO:0000259" key="5">
    <source>
        <dbReference type="PROSITE" id="PS50217"/>
    </source>
</evidence>
<organism evidence="6 7">
    <name type="scientific">Trapa incisa</name>
    <dbReference type="NCBI Taxonomy" id="236973"/>
    <lineage>
        <taxon>Eukaryota</taxon>
        <taxon>Viridiplantae</taxon>
        <taxon>Streptophyta</taxon>
        <taxon>Embryophyta</taxon>
        <taxon>Tracheophyta</taxon>
        <taxon>Spermatophyta</taxon>
        <taxon>Magnoliopsida</taxon>
        <taxon>eudicotyledons</taxon>
        <taxon>Gunneridae</taxon>
        <taxon>Pentapetalae</taxon>
        <taxon>rosids</taxon>
        <taxon>malvids</taxon>
        <taxon>Myrtales</taxon>
        <taxon>Lythraceae</taxon>
        <taxon>Trapa</taxon>
    </lineage>
</organism>
<dbReference type="EMBL" id="JAXIOK010000016">
    <property type="protein sequence ID" value="KAK4753158.1"/>
    <property type="molecule type" value="Genomic_DNA"/>
</dbReference>
<evidence type="ECO:0000313" key="7">
    <source>
        <dbReference type="Proteomes" id="UP001345219"/>
    </source>
</evidence>
<dbReference type="GO" id="GO:0003700">
    <property type="term" value="F:DNA-binding transcription factor activity"/>
    <property type="evidence" value="ECO:0007669"/>
    <property type="project" value="InterPro"/>
</dbReference>
<sequence length="348" mass="38564">MIEVEANTRLEKKVDANKASQACDNENASSWIYNPAFLRAPDVSAVGETDKRMILYLNGMVVHNLETLCLCHFFFPEKIHQSHRWLNNLKYGAVIYNFYGPQRDSMTSKYWSSIVRLKLDSGPLVSPILADTGTNPRLNSPDPVMDIHNMNGSDCPMPSWIAQRDGWCLRMICSNSYVRSMEEVWQEVDLSSLLDHSRPVRAGPTTSTVFYSGGLAAVSLQDFLAGSFHRGNTSISGISSSSNLSPCRGVGSFIPTSPGQPSATAPSLASRSDSTNCVDPQLLRAGGSLHNPFLYKDRSEASSTGEGVDHSEQKRRRLMKNRESAARSRARKHAYTDELESQVIQLQK</sequence>
<dbReference type="AlphaFoldDB" id="A0AAN7JXV1"/>
<dbReference type="InterPro" id="IPR043452">
    <property type="entry name" value="BZIP46-like"/>
</dbReference>
<dbReference type="InterPro" id="IPR004827">
    <property type="entry name" value="bZIP"/>
</dbReference>
<dbReference type="PANTHER" id="PTHR22952:SF433">
    <property type="entry name" value="PROTEIN FD"/>
    <property type="match status" value="1"/>
</dbReference>
<reference evidence="6 7" key="1">
    <citation type="journal article" date="2023" name="Hortic Res">
        <title>Pangenome of water caltrop reveals structural variations and asymmetric subgenome divergence after allopolyploidization.</title>
        <authorList>
            <person name="Zhang X."/>
            <person name="Chen Y."/>
            <person name="Wang L."/>
            <person name="Yuan Y."/>
            <person name="Fang M."/>
            <person name="Shi L."/>
            <person name="Lu R."/>
            <person name="Comes H.P."/>
            <person name="Ma Y."/>
            <person name="Chen Y."/>
            <person name="Huang G."/>
            <person name="Zhou Y."/>
            <person name="Zheng Z."/>
            <person name="Qiu Y."/>
        </authorList>
    </citation>
    <scope>NUCLEOTIDE SEQUENCE [LARGE SCALE GENOMIC DNA]</scope>
    <source>
        <tissue evidence="6">Roots</tissue>
    </source>
</reference>
<dbReference type="Pfam" id="PF00170">
    <property type="entry name" value="bZIP_1"/>
    <property type="match status" value="1"/>
</dbReference>
<feature type="compositionally biased region" description="Polar residues" evidence="4">
    <location>
        <begin position="254"/>
        <end position="278"/>
    </location>
</feature>
<dbReference type="SUPFAM" id="SSF57959">
    <property type="entry name" value="Leucine zipper domain"/>
    <property type="match status" value="1"/>
</dbReference>
<evidence type="ECO:0000256" key="4">
    <source>
        <dbReference type="SAM" id="MobiDB-lite"/>
    </source>
</evidence>
<keyword evidence="3" id="KW-0539">Nucleus</keyword>
<keyword evidence="2" id="KW-0238">DNA-binding</keyword>
<evidence type="ECO:0000313" key="6">
    <source>
        <dbReference type="EMBL" id="KAK4753158.1"/>
    </source>
</evidence>
<dbReference type="GO" id="GO:0005634">
    <property type="term" value="C:nucleus"/>
    <property type="evidence" value="ECO:0007669"/>
    <property type="project" value="UniProtKB-SubCell"/>
</dbReference>
<evidence type="ECO:0000256" key="2">
    <source>
        <dbReference type="ARBA" id="ARBA00023125"/>
    </source>
</evidence>
<comment type="subcellular location">
    <subcellularLocation>
        <location evidence="1">Nucleus</location>
    </subcellularLocation>
</comment>
<name>A0AAN7JXV1_9MYRT</name>
<dbReference type="InterPro" id="IPR046347">
    <property type="entry name" value="bZIP_sf"/>
</dbReference>
<feature type="domain" description="BZIP" evidence="5">
    <location>
        <begin position="311"/>
        <end position="348"/>
    </location>
</feature>
<evidence type="ECO:0000256" key="3">
    <source>
        <dbReference type="ARBA" id="ARBA00023242"/>
    </source>
</evidence>
<dbReference type="Proteomes" id="UP001345219">
    <property type="component" value="Chromosome 16"/>
</dbReference>
<feature type="region of interest" description="Disordered" evidence="4">
    <location>
        <begin position="249"/>
        <end position="282"/>
    </location>
</feature>
<comment type="caution">
    <text evidence="6">The sequence shown here is derived from an EMBL/GenBank/DDBJ whole genome shotgun (WGS) entry which is preliminary data.</text>
</comment>
<proteinExistence type="predicted"/>
<dbReference type="PROSITE" id="PS00036">
    <property type="entry name" value="BZIP_BASIC"/>
    <property type="match status" value="1"/>
</dbReference>
<gene>
    <name evidence="6" type="ORF">SAY87_021956</name>
</gene>
<dbReference type="GO" id="GO:0045893">
    <property type="term" value="P:positive regulation of DNA-templated transcription"/>
    <property type="evidence" value="ECO:0007669"/>
    <property type="project" value="InterPro"/>
</dbReference>
<protein>
    <recommendedName>
        <fullName evidence="5">BZIP domain-containing protein</fullName>
    </recommendedName>
</protein>
<accession>A0AAN7JXV1</accession>
<dbReference type="Gene3D" id="1.20.5.170">
    <property type="match status" value="1"/>
</dbReference>
<dbReference type="CDD" id="cd14707">
    <property type="entry name" value="bZIP_plant_BZIP46"/>
    <property type="match status" value="1"/>
</dbReference>
<keyword evidence="7" id="KW-1185">Reference proteome</keyword>
<evidence type="ECO:0000256" key="1">
    <source>
        <dbReference type="ARBA" id="ARBA00004123"/>
    </source>
</evidence>
<dbReference type="GO" id="GO:0003677">
    <property type="term" value="F:DNA binding"/>
    <property type="evidence" value="ECO:0007669"/>
    <property type="project" value="UniProtKB-KW"/>
</dbReference>
<feature type="region of interest" description="Disordered" evidence="4">
    <location>
        <begin position="298"/>
        <end position="348"/>
    </location>
</feature>
<dbReference type="PANTHER" id="PTHR22952">
    <property type="entry name" value="CAMP-RESPONSE ELEMENT BINDING PROTEIN-RELATED"/>
    <property type="match status" value="1"/>
</dbReference>